<evidence type="ECO:0000256" key="3">
    <source>
        <dbReference type="SAM" id="MobiDB-lite"/>
    </source>
</evidence>
<gene>
    <name evidence="5" type="ORF">NLU13_5820</name>
</gene>
<dbReference type="InterPro" id="IPR001138">
    <property type="entry name" value="Zn2Cys6_DnaBD"/>
</dbReference>
<dbReference type="Proteomes" id="UP001175261">
    <property type="component" value="Unassembled WGS sequence"/>
</dbReference>
<dbReference type="InterPro" id="IPR021858">
    <property type="entry name" value="Fun_TF"/>
</dbReference>
<feature type="compositionally biased region" description="Basic and acidic residues" evidence="3">
    <location>
        <begin position="13"/>
        <end position="26"/>
    </location>
</feature>
<dbReference type="Pfam" id="PF00172">
    <property type="entry name" value="Zn_clus"/>
    <property type="match status" value="1"/>
</dbReference>
<reference evidence="5" key="1">
    <citation type="submission" date="2022-10" db="EMBL/GenBank/DDBJ databases">
        <title>Determination and structural analysis of whole genome sequence of Sarocladium strictum F4-1.</title>
        <authorList>
            <person name="Hu L."/>
            <person name="Jiang Y."/>
        </authorList>
    </citation>
    <scope>NUCLEOTIDE SEQUENCE</scope>
    <source>
        <strain evidence="5">F4-1</strain>
    </source>
</reference>
<dbReference type="AlphaFoldDB" id="A0AA39GK60"/>
<dbReference type="CDD" id="cd00067">
    <property type="entry name" value="GAL4"/>
    <property type="match status" value="1"/>
</dbReference>
<dbReference type="PANTHER" id="PTHR37534:SF49">
    <property type="entry name" value="LYSINE BIOSYNTHESIS REGULATORY PROTEIN LYS14"/>
    <property type="match status" value="1"/>
</dbReference>
<keyword evidence="2" id="KW-0539">Nucleus</keyword>
<dbReference type="GO" id="GO:0045944">
    <property type="term" value="P:positive regulation of transcription by RNA polymerase II"/>
    <property type="evidence" value="ECO:0007669"/>
    <property type="project" value="TreeGrafter"/>
</dbReference>
<dbReference type="PROSITE" id="PS50048">
    <property type="entry name" value="ZN2_CY6_FUNGAL_2"/>
    <property type="match status" value="1"/>
</dbReference>
<evidence type="ECO:0000313" key="6">
    <source>
        <dbReference type="Proteomes" id="UP001175261"/>
    </source>
</evidence>
<dbReference type="Pfam" id="PF11951">
    <property type="entry name" value="Fungal_trans_2"/>
    <property type="match status" value="1"/>
</dbReference>
<dbReference type="Gene3D" id="4.10.240.10">
    <property type="entry name" value="Zn(2)-C6 fungal-type DNA-binding domain"/>
    <property type="match status" value="1"/>
</dbReference>
<feature type="region of interest" description="Disordered" evidence="3">
    <location>
        <begin position="92"/>
        <end position="136"/>
    </location>
</feature>
<sequence length="628" mass="70483">MARSKASSPLADIPDHSHSHTSDSRRSRNGCWTCRTKKVKCDEQRPRCRRCLRLDRHCDYAPRARKAYTRRQSQRREVSSDVSELLITEVPNHQPSQSPVSPSRSITQPQSGLASSVSSVIRTPPTRQSLVSTRVSEPDVRSSNVDIVTVHEGDPGAVPEVSEACARILQSADHEAIQCFRFVLGPSIDRKTPEATVLATMWELARDSCMVLHMICALGAQQLCYEKRNNPDIVHEGHAREVRATEHYGCSLRLLVVAAAEDGGGTRELDLVLATLWLMLEYEQRFGDGSGSGLSAHLKGAASILRGRLHKLRDTMKANRSILGNENDVSPSPNSHPAGDDQQSRSISDFASRIVVWISYKDGAAALNGFGGFFNEAVGEAMMNLARNYTVSLTDGFDALHRRADLAYSRDWPPGRPQTQLMEDMHSRPLFRLFGNIGQIRFLLSRLVHMREANDQALFESSSRELADYLDALADRYVEFIDVAHTLRLDTAEPHRTFLINMRVVCAHYHAAVLCFFRVIRQTAPLGMRQREALGRIMNIAHQAFGDGGDSAIATLAWPLFVAAMESDDALHRTWVVERYRDLCERGENYRRASLALTMAFSAQRLHERRVDLVDLLRNTSRMNRFLI</sequence>
<comment type="subcellular location">
    <subcellularLocation>
        <location evidence="1">Nucleus</location>
    </subcellularLocation>
</comment>
<accession>A0AA39GK60</accession>
<feature type="region of interest" description="Disordered" evidence="3">
    <location>
        <begin position="1"/>
        <end position="29"/>
    </location>
</feature>
<dbReference type="GO" id="GO:0005634">
    <property type="term" value="C:nucleus"/>
    <property type="evidence" value="ECO:0007669"/>
    <property type="project" value="UniProtKB-SubCell"/>
</dbReference>
<feature type="compositionally biased region" description="Polar residues" evidence="3">
    <location>
        <begin position="106"/>
        <end position="136"/>
    </location>
</feature>
<dbReference type="SUPFAM" id="SSF57701">
    <property type="entry name" value="Zn2/Cys6 DNA-binding domain"/>
    <property type="match status" value="1"/>
</dbReference>
<dbReference type="EMBL" id="JAPDFR010000004">
    <property type="protein sequence ID" value="KAK0387507.1"/>
    <property type="molecule type" value="Genomic_DNA"/>
</dbReference>
<evidence type="ECO:0000256" key="1">
    <source>
        <dbReference type="ARBA" id="ARBA00004123"/>
    </source>
</evidence>
<organism evidence="5 6">
    <name type="scientific">Sarocladium strictum</name>
    <name type="common">Black bundle disease fungus</name>
    <name type="synonym">Acremonium strictum</name>
    <dbReference type="NCBI Taxonomy" id="5046"/>
    <lineage>
        <taxon>Eukaryota</taxon>
        <taxon>Fungi</taxon>
        <taxon>Dikarya</taxon>
        <taxon>Ascomycota</taxon>
        <taxon>Pezizomycotina</taxon>
        <taxon>Sordariomycetes</taxon>
        <taxon>Hypocreomycetidae</taxon>
        <taxon>Hypocreales</taxon>
        <taxon>Sarocladiaceae</taxon>
        <taxon>Sarocladium</taxon>
    </lineage>
</organism>
<comment type="caution">
    <text evidence="5">The sequence shown here is derived from an EMBL/GenBank/DDBJ whole genome shotgun (WGS) entry which is preliminary data.</text>
</comment>
<evidence type="ECO:0000313" key="5">
    <source>
        <dbReference type="EMBL" id="KAK0387507.1"/>
    </source>
</evidence>
<name>A0AA39GK60_SARSR</name>
<dbReference type="GO" id="GO:0000976">
    <property type="term" value="F:transcription cis-regulatory region binding"/>
    <property type="evidence" value="ECO:0007669"/>
    <property type="project" value="TreeGrafter"/>
</dbReference>
<dbReference type="SMART" id="SM00066">
    <property type="entry name" value="GAL4"/>
    <property type="match status" value="1"/>
</dbReference>
<dbReference type="PANTHER" id="PTHR37534">
    <property type="entry name" value="TRANSCRIPTIONAL ACTIVATOR PROTEIN UGA3"/>
    <property type="match status" value="1"/>
</dbReference>
<evidence type="ECO:0000256" key="2">
    <source>
        <dbReference type="ARBA" id="ARBA00023242"/>
    </source>
</evidence>
<feature type="domain" description="Zn(2)-C6 fungal-type" evidence="4">
    <location>
        <begin position="30"/>
        <end position="60"/>
    </location>
</feature>
<keyword evidence="6" id="KW-1185">Reference proteome</keyword>
<dbReference type="InterPro" id="IPR036864">
    <property type="entry name" value="Zn2-C6_fun-type_DNA-bd_sf"/>
</dbReference>
<dbReference type="GO" id="GO:0000981">
    <property type="term" value="F:DNA-binding transcription factor activity, RNA polymerase II-specific"/>
    <property type="evidence" value="ECO:0007669"/>
    <property type="project" value="InterPro"/>
</dbReference>
<dbReference type="PROSITE" id="PS00463">
    <property type="entry name" value="ZN2_CY6_FUNGAL_1"/>
    <property type="match status" value="1"/>
</dbReference>
<feature type="compositionally biased region" description="Low complexity" evidence="3">
    <location>
        <begin position="94"/>
        <end position="105"/>
    </location>
</feature>
<evidence type="ECO:0000259" key="4">
    <source>
        <dbReference type="PROSITE" id="PS50048"/>
    </source>
</evidence>
<dbReference type="GO" id="GO:0008270">
    <property type="term" value="F:zinc ion binding"/>
    <property type="evidence" value="ECO:0007669"/>
    <property type="project" value="InterPro"/>
</dbReference>
<feature type="compositionally biased region" description="Polar residues" evidence="3">
    <location>
        <begin position="323"/>
        <end position="335"/>
    </location>
</feature>
<proteinExistence type="predicted"/>
<protein>
    <recommendedName>
        <fullName evidence="4">Zn(2)-C6 fungal-type domain-containing protein</fullName>
    </recommendedName>
</protein>
<feature type="region of interest" description="Disordered" evidence="3">
    <location>
        <begin position="323"/>
        <end position="345"/>
    </location>
</feature>